<protein>
    <submittedName>
        <fullName evidence="2">Uncharacterized protein</fullName>
    </submittedName>
</protein>
<reference evidence="2 3" key="1">
    <citation type="submission" date="2020-06" db="EMBL/GenBank/DDBJ databases">
        <title>WGS assembly of Ceratodon purpureus strain R40.</title>
        <authorList>
            <person name="Carey S.B."/>
            <person name="Jenkins J."/>
            <person name="Shu S."/>
            <person name="Lovell J.T."/>
            <person name="Sreedasyam A."/>
            <person name="Maumus F."/>
            <person name="Tiley G.P."/>
            <person name="Fernandez-Pozo N."/>
            <person name="Barry K."/>
            <person name="Chen C."/>
            <person name="Wang M."/>
            <person name="Lipzen A."/>
            <person name="Daum C."/>
            <person name="Saski C.A."/>
            <person name="Payton A.C."/>
            <person name="Mcbreen J.C."/>
            <person name="Conrad R.E."/>
            <person name="Kollar L.M."/>
            <person name="Olsson S."/>
            <person name="Huttunen S."/>
            <person name="Landis J.B."/>
            <person name="Wickett N.J."/>
            <person name="Johnson M.G."/>
            <person name="Rensing S.A."/>
            <person name="Grimwood J."/>
            <person name="Schmutz J."/>
            <person name="Mcdaniel S.F."/>
        </authorList>
    </citation>
    <scope>NUCLEOTIDE SEQUENCE [LARGE SCALE GENOMIC DNA]</scope>
    <source>
        <strain evidence="2 3">R40</strain>
    </source>
</reference>
<sequence length="795" mass="92337">MVLSFSYSPSHSLLGPTMPRISRRSMRAMELKMKAAPDTPPPVQKKEKWPHVYQRISEDKEYHALEDYFWFYEEWNLINKRFVKKFGKRLQDVLMELQYMHRVKLENKVVLDNVMTLDDIAPMPDDWEGNLRFSVDPPAKIPWRGYGPPPNKVLPDWRLVERIGYADKVQPAFTFFEHSDAHLKKRKEDWERWEKYCASMAERLRNEEPHYPEFPYLKVFGECLRKRAPKDRSFVCKEEQQVYQPSPRIPEGEQRPVYFDSPWGYLSPRWLHFACKPGEVTSHTVKLDNVGNTVLFYRWERRPLESMGVTTPRRTLGKHITNCRNFTVMNGAGSVLPGEAREFKFRFSSDVEGFFMESWVLRIAPKLRRPFKPLYLKGVATLKELNWMLYNKLTQALNYRELMRGIGENLELIQERALKLSRPTEEFRNAQYMFSSEAFDFIKINLSMEPPVYFIPSVYTKLDVLARAVGNELKDQPPVELTEEGDREHEASEGEDLDLSEGDLMSPLPSRDQIDASKMPDSSDGSASDRTLAALLGPGSVITTMARTQTTEAPSLTSMADVWDPEEAQVPAEDVWNGSVMAISDGINMIQDDWIREQASEQFDELLNSAQIPPHQTALLHFCMYHTLHDLAGAVEEIFERVTEDSIRPAAEQLVQSFYANYLRETAEKERQDLLEAESIKESGSVQEKSDLVEFWETELKREVVVASPAENQEMLIYCFKWIQIMSELRCTVPGGLNHYQGDVEREQTAVMDRMAQQIADTHAHDDTKCWTIFSLERHKLELEKERRRLPKLSC</sequence>
<dbReference type="PANTHER" id="PTHR48421:SF1">
    <property type="entry name" value="MYCBP-ASSOCIATED PROTEIN"/>
    <property type="match status" value="1"/>
</dbReference>
<keyword evidence="3" id="KW-1185">Reference proteome</keyword>
<proteinExistence type="predicted"/>
<dbReference type="InterPro" id="IPR013783">
    <property type="entry name" value="Ig-like_fold"/>
</dbReference>
<dbReference type="Proteomes" id="UP000822688">
    <property type="component" value="Chromosome 11"/>
</dbReference>
<dbReference type="Pfam" id="PF14646">
    <property type="entry name" value="MYCBPAP"/>
    <property type="match status" value="1"/>
</dbReference>
<dbReference type="InterPro" id="IPR032707">
    <property type="entry name" value="MYCBPAP"/>
</dbReference>
<evidence type="ECO:0000313" key="3">
    <source>
        <dbReference type="Proteomes" id="UP000822688"/>
    </source>
</evidence>
<dbReference type="AlphaFoldDB" id="A0A8T0GAC0"/>
<organism evidence="2 3">
    <name type="scientific">Ceratodon purpureus</name>
    <name type="common">Fire moss</name>
    <name type="synonym">Dicranum purpureum</name>
    <dbReference type="NCBI Taxonomy" id="3225"/>
    <lineage>
        <taxon>Eukaryota</taxon>
        <taxon>Viridiplantae</taxon>
        <taxon>Streptophyta</taxon>
        <taxon>Embryophyta</taxon>
        <taxon>Bryophyta</taxon>
        <taxon>Bryophytina</taxon>
        <taxon>Bryopsida</taxon>
        <taxon>Dicranidae</taxon>
        <taxon>Pseudoditrichales</taxon>
        <taxon>Ditrichaceae</taxon>
        <taxon>Ceratodon</taxon>
    </lineage>
</organism>
<evidence type="ECO:0000256" key="1">
    <source>
        <dbReference type="SAM" id="MobiDB-lite"/>
    </source>
</evidence>
<dbReference type="Gene3D" id="2.60.40.10">
    <property type="entry name" value="Immunoglobulins"/>
    <property type="match status" value="1"/>
</dbReference>
<feature type="region of interest" description="Disordered" evidence="1">
    <location>
        <begin position="475"/>
        <end position="530"/>
    </location>
</feature>
<accession>A0A8T0GAC0</accession>
<dbReference type="EMBL" id="CM026432">
    <property type="protein sequence ID" value="KAG0556071.1"/>
    <property type="molecule type" value="Genomic_DNA"/>
</dbReference>
<dbReference type="PANTHER" id="PTHR48421">
    <property type="entry name" value="MYCBP-ASSOCIATED PROTEIN"/>
    <property type="match status" value="1"/>
</dbReference>
<gene>
    <name evidence="2" type="ORF">KC19_11G023700</name>
</gene>
<comment type="caution">
    <text evidence="2">The sequence shown here is derived from an EMBL/GenBank/DDBJ whole genome shotgun (WGS) entry which is preliminary data.</text>
</comment>
<evidence type="ECO:0000313" key="2">
    <source>
        <dbReference type="EMBL" id="KAG0556071.1"/>
    </source>
</evidence>
<name>A0A8T0GAC0_CERPU</name>